<dbReference type="STRING" id="1817825.A2720_02530"/>
<keyword evidence="1" id="KW-0472">Membrane</keyword>
<dbReference type="InterPro" id="IPR036249">
    <property type="entry name" value="Thioredoxin-like_sf"/>
</dbReference>
<evidence type="ECO:0000256" key="1">
    <source>
        <dbReference type="SAM" id="Phobius"/>
    </source>
</evidence>
<proteinExistence type="predicted"/>
<comment type="caution">
    <text evidence="2">The sequence shown here is derived from an EMBL/GenBank/DDBJ whole genome shotgun (WGS) entry which is preliminary data.</text>
</comment>
<dbReference type="PANTHER" id="PTHR34573">
    <property type="entry name" value="VKC DOMAIN-CONTAINING PROTEIN"/>
    <property type="match status" value="1"/>
</dbReference>
<reference evidence="2 3" key="1">
    <citation type="journal article" date="2016" name="Nat. Commun.">
        <title>Thousands of microbial genomes shed light on interconnected biogeochemical processes in an aquifer system.</title>
        <authorList>
            <person name="Anantharaman K."/>
            <person name="Brown C.T."/>
            <person name="Hug L.A."/>
            <person name="Sharon I."/>
            <person name="Castelle C.J."/>
            <person name="Probst A.J."/>
            <person name="Thomas B.C."/>
            <person name="Singh A."/>
            <person name="Wilkins M.J."/>
            <person name="Karaoz U."/>
            <person name="Brodie E.L."/>
            <person name="Williams K.H."/>
            <person name="Hubbard S.S."/>
            <person name="Banfield J.F."/>
        </authorList>
    </citation>
    <scope>NUCLEOTIDE SEQUENCE [LARGE SCALE GENOMIC DNA]</scope>
</reference>
<dbReference type="SUPFAM" id="SSF52833">
    <property type="entry name" value="Thioredoxin-like"/>
    <property type="match status" value="1"/>
</dbReference>
<gene>
    <name evidence="2" type="ORF">A2720_02530</name>
</gene>
<dbReference type="Proteomes" id="UP000178892">
    <property type="component" value="Unassembled WGS sequence"/>
</dbReference>
<sequence length="122" mass="13888">MNPQLKKYLLSALVLLIVLIVAWWLYKPQQANGQLDEFAQCVAEEATMYGAYSCAHCQNQKKMFSDSFRFVKYVECTEDTKTCLDLGINGYPTWIFGDGSRVEGEMQLENLSTKTNCPLIKT</sequence>
<name>A0A1F5NV27_9BACT</name>
<keyword evidence="1" id="KW-1133">Transmembrane helix</keyword>
<evidence type="ECO:0000313" key="2">
    <source>
        <dbReference type="EMBL" id="OGE81392.1"/>
    </source>
</evidence>
<dbReference type="AlphaFoldDB" id="A0A1F5NV27"/>
<keyword evidence="1" id="KW-0812">Transmembrane</keyword>
<protein>
    <recommendedName>
        <fullName evidence="4">Thioredoxin domain-containing protein</fullName>
    </recommendedName>
</protein>
<evidence type="ECO:0008006" key="4">
    <source>
        <dbReference type="Google" id="ProtNLM"/>
    </source>
</evidence>
<organism evidence="2 3">
    <name type="scientific">Candidatus Doudnabacteria bacterium RIFCSPHIGHO2_01_FULL_46_24</name>
    <dbReference type="NCBI Taxonomy" id="1817825"/>
    <lineage>
        <taxon>Bacteria</taxon>
        <taxon>Candidatus Doudnaibacteriota</taxon>
    </lineage>
</organism>
<dbReference type="Gene3D" id="3.40.30.10">
    <property type="entry name" value="Glutaredoxin"/>
    <property type="match status" value="1"/>
</dbReference>
<dbReference type="EMBL" id="MFEL01000008">
    <property type="protein sequence ID" value="OGE81392.1"/>
    <property type="molecule type" value="Genomic_DNA"/>
</dbReference>
<dbReference type="PANTHER" id="PTHR34573:SF1">
    <property type="entry name" value="VITAMIN K EPOXIDE REDUCTASE DOMAIN-CONTAINING PROTEIN"/>
    <property type="match status" value="1"/>
</dbReference>
<feature type="transmembrane region" description="Helical" evidence="1">
    <location>
        <begin position="7"/>
        <end position="26"/>
    </location>
</feature>
<accession>A0A1F5NV27</accession>
<evidence type="ECO:0000313" key="3">
    <source>
        <dbReference type="Proteomes" id="UP000178892"/>
    </source>
</evidence>